<organism evidence="1">
    <name type="scientific">marine sediment metagenome</name>
    <dbReference type="NCBI Taxonomy" id="412755"/>
    <lineage>
        <taxon>unclassified sequences</taxon>
        <taxon>metagenomes</taxon>
        <taxon>ecological metagenomes</taxon>
    </lineage>
</organism>
<dbReference type="Pfam" id="PF13289">
    <property type="entry name" value="SIR2_2"/>
    <property type="match status" value="1"/>
</dbReference>
<comment type="caution">
    <text evidence="1">The sequence shown here is derived from an EMBL/GenBank/DDBJ whole genome shotgun (WGS) entry which is preliminary data.</text>
</comment>
<name>X1IEQ3_9ZZZZ</name>
<protein>
    <submittedName>
        <fullName evidence="1">Uncharacterized protein</fullName>
    </submittedName>
</protein>
<accession>X1IEQ3</accession>
<feature type="non-terminal residue" evidence="1">
    <location>
        <position position="1"/>
    </location>
</feature>
<reference evidence="1" key="1">
    <citation type="journal article" date="2014" name="Front. Microbiol.">
        <title>High frequency of phylogenetically diverse reductive dehalogenase-homologous genes in deep subseafloor sedimentary metagenomes.</title>
        <authorList>
            <person name="Kawai M."/>
            <person name="Futagami T."/>
            <person name="Toyoda A."/>
            <person name="Takaki Y."/>
            <person name="Nishi S."/>
            <person name="Hori S."/>
            <person name="Arai W."/>
            <person name="Tsubouchi T."/>
            <person name="Morono Y."/>
            <person name="Uchiyama I."/>
            <person name="Ito T."/>
            <person name="Fujiyama A."/>
            <person name="Inagaki F."/>
            <person name="Takami H."/>
        </authorList>
    </citation>
    <scope>NUCLEOTIDE SEQUENCE</scope>
    <source>
        <strain evidence="1">Expedition CK06-06</strain>
    </source>
</reference>
<dbReference type="EMBL" id="BARU01031872">
    <property type="protein sequence ID" value="GAH64574.1"/>
    <property type="molecule type" value="Genomic_DNA"/>
</dbReference>
<evidence type="ECO:0000313" key="1">
    <source>
        <dbReference type="EMBL" id="GAH64574.1"/>
    </source>
</evidence>
<gene>
    <name evidence="1" type="ORF">S03H2_50353</name>
</gene>
<dbReference type="AlphaFoldDB" id="X1IEQ3"/>
<sequence length="261" mass="28862">CGNHRLSEKELKITEVLNDSSTAFFIGAGISFPYPSCLLKASDILKVIFHFYYELDIVEISNILQITNEKEAYKKLCCELTGVKSDSPEADFCMLPFEPTFQALYDSFGFPVMRFVDLLEIGQPNLHHRMLAQSLKKGHTVITTNFDQKIESAIDDSNIKILISDKDFQHAIDNSLYDGVLAKIHGDISDYGSLALTMSGVAAGSDKSMVVGDDIHKKKAVEQAQQIAPGTFLSIPKALWLQNVLKKKKICVMGYSGSDAA</sequence>
<feature type="non-terminal residue" evidence="1">
    <location>
        <position position="261"/>
    </location>
</feature>
<proteinExistence type="predicted"/>